<reference evidence="2 3" key="1">
    <citation type="journal article" date="2013" name="Nat. Commun.">
        <title>Genome analysis reveals insights into physiology and longevity of the Brandt's bat Myotis brandtii.</title>
        <authorList>
            <person name="Seim I."/>
            <person name="Fang X."/>
            <person name="Xiong Z."/>
            <person name="Lobanov A.V."/>
            <person name="Huang Z."/>
            <person name="Ma S."/>
            <person name="Feng Y."/>
            <person name="Turanov A.A."/>
            <person name="Zhu Y."/>
            <person name="Lenz T.L."/>
            <person name="Gerashchenko M.V."/>
            <person name="Fan D."/>
            <person name="Hee Yim S."/>
            <person name="Yao X."/>
            <person name="Jordan D."/>
            <person name="Xiong Y."/>
            <person name="Ma Y."/>
            <person name="Lyapunov A.N."/>
            <person name="Chen G."/>
            <person name="Kulakova O.I."/>
            <person name="Sun Y."/>
            <person name="Lee S.G."/>
            <person name="Bronson R.T."/>
            <person name="Moskalev A.A."/>
            <person name="Sunyaev S.R."/>
            <person name="Zhang G."/>
            <person name="Krogh A."/>
            <person name="Wang J."/>
            <person name="Gladyshev V.N."/>
        </authorList>
    </citation>
    <scope>NUCLEOTIDE SEQUENCE [LARGE SCALE GENOMIC DNA]</scope>
</reference>
<gene>
    <name evidence="2" type="ORF">D623_10019797</name>
</gene>
<dbReference type="GO" id="GO:0016757">
    <property type="term" value="F:glycosyltransferase activity"/>
    <property type="evidence" value="ECO:0007669"/>
    <property type="project" value="UniProtKB-KW"/>
</dbReference>
<evidence type="ECO:0000313" key="2">
    <source>
        <dbReference type="EMBL" id="EPQ18943.1"/>
    </source>
</evidence>
<keyword evidence="2" id="KW-0328">Glycosyltransferase</keyword>
<dbReference type="eggNOG" id="ENOG502QWJG">
    <property type="taxonomic scope" value="Eukaryota"/>
</dbReference>
<sequence>MTSLGGQFSARRPGDSPFTIRTEVTGGLESRGALRKMSDLLELVVKRMDTLARLENSSELHRAPGHGHGHSLDRGGGTEWGRVGPGVQAQNPLLELSRGKR</sequence>
<feature type="region of interest" description="Disordered" evidence="1">
    <location>
        <begin position="1"/>
        <end position="23"/>
    </location>
</feature>
<dbReference type="Proteomes" id="UP000052978">
    <property type="component" value="Unassembled WGS sequence"/>
</dbReference>
<evidence type="ECO:0000313" key="3">
    <source>
        <dbReference type="Proteomes" id="UP000052978"/>
    </source>
</evidence>
<protein>
    <submittedName>
        <fullName evidence="2">Alpha-1,6-mannosylglycoprotein 6-beta-N-acetylglucosaminyltransferase B</fullName>
    </submittedName>
</protein>
<keyword evidence="2" id="KW-0808">Transferase</keyword>
<proteinExistence type="predicted"/>
<feature type="region of interest" description="Disordered" evidence="1">
    <location>
        <begin position="56"/>
        <end position="101"/>
    </location>
</feature>
<dbReference type="AlphaFoldDB" id="S7Q6E3"/>
<dbReference type="EMBL" id="KE164590">
    <property type="protein sequence ID" value="EPQ18943.1"/>
    <property type="molecule type" value="Genomic_DNA"/>
</dbReference>
<organism evidence="2 3">
    <name type="scientific">Myotis brandtii</name>
    <name type="common">Brandt's bat</name>
    <dbReference type="NCBI Taxonomy" id="109478"/>
    <lineage>
        <taxon>Eukaryota</taxon>
        <taxon>Metazoa</taxon>
        <taxon>Chordata</taxon>
        <taxon>Craniata</taxon>
        <taxon>Vertebrata</taxon>
        <taxon>Euteleostomi</taxon>
        <taxon>Mammalia</taxon>
        <taxon>Eutheria</taxon>
        <taxon>Laurasiatheria</taxon>
        <taxon>Chiroptera</taxon>
        <taxon>Yangochiroptera</taxon>
        <taxon>Vespertilionidae</taxon>
        <taxon>Myotis</taxon>
    </lineage>
</organism>
<accession>S7Q6E3</accession>
<keyword evidence="3" id="KW-1185">Reference proteome</keyword>
<evidence type="ECO:0000256" key="1">
    <source>
        <dbReference type="SAM" id="MobiDB-lite"/>
    </source>
</evidence>
<name>S7Q6E3_MYOBR</name>